<keyword evidence="8" id="KW-1185">Reference proteome</keyword>
<evidence type="ECO:0000256" key="2">
    <source>
        <dbReference type="ARBA" id="ARBA00023002"/>
    </source>
</evidence>
<feature type="domain" description="D-isomer specific 2-hydroxyacid dehydrogenase NAD-binding" evidence="6">
    <location>
        <begin position="113"/>
        <end position="287"/>
    </location>
</feature>
<comment type="caution">
    <text evidence="7">The sequence shown here is derived from an EMBL/GenBank/DDBJ whole genome shotgun (WGS) entry which is preliminary data.</text>
</comment>
<dbReference type="PROSITE" id="PS00671">
    <property type="entry name" value="D_2_HYDROXYACID_DH_3"/>
    <property type="match status" value="1"/>
</dbReference>
<comment type="similarity">
    <text evidence="1 4">Belongs to the D-isomer specific 2-hydroxyacid dehydrogenase family.</text>
</comment>
<accession>A0ABQ5TL88</accession>
<dbReference type="PANTHER" id="PTHR43333:SF1">
    <property type="entry name" value="D-ISOMER SPECIFIC 2-HYDROXYACID DEHYDROGENASE NAD-BINDING DOMAIN-CONTAINING PROTEIN"/>
    <property type="match status" value="1"/>
</dbReference>
<dbReference type="SUPFAM" id="SSF52283">
    <property type="entry name" value="Formate/glycerate dehydrogenase catalytic domain-like"/>
    <property type="match status" value="1"/>
</dbReference>
<dbReference type="InterPro" id="IPR036291">
    <property type="entry name" value="NAD(P)-bd_dom_sf"/>
</dbReference>
<evidence type="ECO:0000259" key="5">
    <source>
        <dbReference type="Pfam" id="PF00389"/>
    </source>
</evidence>
<sequence length="326" mass="36910">MMDFWTGGTMTKRSIAINLNLDEQNLQAIQEVVPDWDIYTGKDIAEENLNKAEILVHWRESQANKYVNSNKLKWVQSWSAGVDYLDLDHLQKNDIHLTSASGVHAYPISETIFAYMLGFTRLIHTYIRQQQEKKWYHANLKAEIHEKTIGIVGVGEIGKETAKIAQAFGMKVLGVRHSGRDVDYVDEMYTPSDLSLVLERSDFVVVTLPLTKETHHMFGKEQFAQMKNSAFFVNIGRGSIVDETALISALQQKEIGGVGLDVFESEPLQSDSPLWEMDNVIITPHSAGATEYYTNRVIQDIFIPNLKSYLVKGAPTINVFQHNLGY</sequence>
<reference evidence="7 8" key="1">
    <citation type="submission" date="2023-02" db="EMBL/GenBank/DDBJ databases">
        <title>Oceanobacillus kimchii IFOP_LL358 isolated form Alexandrium catenella lab strain.</title>
        <authorList>
            <person name="Gajardo G."/>
            <person name="Ueki S."/>
            <person name="Maruyama F."/>
        </authorList>
    </citation>
    <scope>NUCLEOTIDE SEQUENCE [LARGE SCALE GENOMIC DNA]</scope>
    <source>
        <strain evidence="7 8">IFOP_LL358</strain>
    </source>
</reference>
<gene>
    <name evidence="7" type="ORF">MACH08_10910</name>
</gene>
<evidence type="ECO:0000259" key="6">
    <source>
        <dbReference type="Pfam" id="PF02826"/>
    </source>
</evidence>
<dbReference type="InterPro" id="IPR006140">
    <property type="entry name" value="D-isomer_DH_NAD-bd"/>
</dbReference>
<dbReference type="CDD" id="cd05300">
    <property type="entry name" value="2-Hacid_dh_1"/>
    <property type="match status" value="1"/>
</dbReference>
<evidence type="ECO:0000313" key="8">
    <source>
        <dbReference type="Proteomes" id="UP001275436"/>
    </source>
</evidence>
<dbReference type="EMBL" id="BSKO01000001">
    <property type="protein sequence ID" value="GLO65307.1"/>
    <property type="molecule type" value="Genomic_DNA"/>
</dbReference>
<dbReference type="InterPro" id="IPR029753">
    <property type="entry name" value="D-isomer_DH_CS"/>
</dbReference>
<evidence type="ECO:0000256" key="3">
    <source>
        <dbReference type="ARBA" id="ARBA00023027"/>
    </source>
</evidence>
<evidence type="ECO:0000256" key="4">
    <source>
        <dbReference type="RuleBase" id="RU003719"/>
    </source>
</evidence>
<proteinExistence type="inferred from homology"/>
<keyword evidence="3" id="KW-0520">NAD</keyword>
<dbReference type="InterPro" id="IPR006139">
    <property type="entry name" value="D-isomer_2_OHA_DH_cat_dom"/>
</dbReference>
<dbReference type="SUPFAM" id="SSF51735">
    <property type="entry name" value="NAD(P)-binding Rossmann-fold domains"/>
    <property type="match status" value="1"/>
</dbReference>
<evidence type="ECO:0000256" key="1">
    <source>
        <dbReference type="ARBA" id="ARBA00005854"/>
    </source>
</evidence>
<feature type="domain" description="D-isomer specific 2-hydroxyacid dehydrogenase catalytic" evidence="5">
    <location>
        <begin position="22"/>
        <end position="300"/>
    </location>
</feature>
<dbReference type="Pfam" id="PF00389">
    <property type="entry name" value="2-Hacid_dh"/>
    <property type="match status" value="1"/>
</dbReference>
<dbReference type="Pfam" id="PF02826">
    <property type="entry name" value="2-Hacid_dh_C"/>
    <property type="match status" value="1"/>
</dbReference>
<dbReference type="Gene3D" id="3.40.50.720">
    <property type="entry name" value="NAD(P)-binding Rossmann-like Domain"/>
    <property type="match status" value="2"/>
</dbReference>
<dbReference type="PANTHER" id="PTHR43333">
    <property type="entry name" value="2-HACID_DH_C DOMAIN-CONTAINING PROTEIN"/>
    <property type="match status" value="1"/>
</dbReference>
<name>A0ABQ5TL88_9BACI</name>
<organism evidence="7 8">
    <name type="scientific">Oceanobacillus kimchii</name>
    <dbReference type="NCBI Taxonomy" id="746691"/>
    <lineage>
        <taxon>Bacteria</taxon>
        <taxon>Bacillati</taxon>
        <taxon>Bacillota</taxon>
        <taxon>Bacilli</taxon>
        <taxon>Bacillales</taxon>
        <taxon>Bacillaceae</taxon>
        <taxon>Oceanobacillus</taxon>
    </lineage>
</organism>
<evidence type="ECO:0000313" key="7">
    <source>
        <dbReference type="EMBL" id="GLO65307.1"/>
    </source>
</evidence>
<keyword evidence="2 4" id="KW-0560">Oxidoreductase</keyword>
<protein>
    <submittedName>
        <fullName evidence="7">3-phosphoglycerate dehydrogenase</fullName>
    </submittedName>
</protein>
<dbReference type="Proteomes" id="UP001275436">
    <property type="component" value="Unassembled WGS sequence"/>
</dbReference>